<reference evidence="2 3" key="2">
    <citation type="submission" date="2012-02" db="EMBL/GenBank/DDBJ databases">
        <title>Improved High-Quality Draft sequence of Eubacterium cellulosolvens 6.</title>
        <authorList>
            <consortium name="US DOE Joint Genome Institute"/>
            <person name="Lucas S."/>
            <person name="Han J."/>
            <person name="Lapidus A."/>
            <person name="Cheng J.-F."/>
            <person name="Goodwin L."/>
            <person name="Pitluck S."/>
            <person name="Peters L."/>
            <person name="Mikhailova N."/>
            <person name="Gu W."/>
            <person name="Detter J.C."/>
            <person name="Han C."/>
            <person name="Tapia R."/>
            <person name="Land M."/>
            <person name="Hauser L."/>
            <person name="Kyrpides N."/>
            <person name="Ivanova N."/>
            <person name="Pagani I."/>
            <person name="Johnson E."/>
            <person name="Mukhopadhyay B."/>
            <person name="Anderson I."/>
            <person name="Woyke T."/>
        </authorList>
    </citation>
    <scope>NUCLEOTIDE SEQUENCE [LARGE SCALE GENOMIC DNA]</scope>
    <source>
        <strain evidence="2 3">6</strain>
    </source>
</reference>
<evidence type="ECO:0000313" key="3">
    <source>
        <dbReference type="Proteomes" id="UP000005753"/>
    </source>
</evidence>
<reference evidence="2 3" key="1">
    <citation type="submission" date="2010-08" db="EMBL/GenBank/DDBJ databases">
        <authorList>
            <consortium name="US DOE Joint Genome Institute (JGI-PGF)"/>
            <person name="Lucas S."/>
            <person name="Copeland A."/>
            <person name="Lapidus A."/>
            <person name="Cheng J.-F."/>
            <person name="Bruce D."/>
            <person name="Goodwin L."/>
            <person name="Pitluck S."/>
            <person name="Land M.L."/>
            <person name="Hauser L."/>
            <person name="Chang Y.-J."/>
            <person name="Anderson I.J."/>
            <person name="Johnson E."/>
            <person name="Mulhopadhyay B."/>
            <person name="Kyrpides N."/>
            <person name="Woyke T.J."/>
        </authorList>
    </citation>
    <scope>NUCLEOTIDE SEQUENCE [LARGE SCALE GENOMIC DNA]</scope>
    <source>
        <strain evidence="2 3">6</strain>
    </source>
</reference>
<dbReference type="STRING" id="633697.EubceDRAFT1_0835"/>
<name>I5AS96_EUBC6</name>
<dbReference type="InterPro" id="IPR047655">
    <property type="entry name" value="Transpos_IS630-like"/>
</dbReference>
<dbReference type="Pfam" id="PF13358">
    <property type="entry name" value="DDE_3"/>
    <property type="match status" value="1"/>
</dbReference>
<dbReference type="InterPro" id="IPR038717">
    <property type="entry name" value="Tc1-like_DDE_dom"/>
</dbReference>
<dbReference type="HOGENOM" id="CLU_041125_2_0_9"/>
<dbReference type="AlphaFoldDB" id="I5AS96"/>
<accession>I5AS96</accession>
<dbReference type="SUPFAM" id="SSF53098">
    <property type="entry name" value="Ribonuclease H-like"/>
    <property type="match status" value="1"/>
</dbReference>
<evidence type="ECO:0000259" key="1">
    <source>
        <dbReference type="Pfam" id="PF13358"/>
    </source>
</evidence>
<dbReference type="NCBIfam" id="NF033545">
    <property type="entry name" value="transpos_IS630"/>
    <property type="match status" value="1"/>
</dbReference>
<dbReference type="EMBL" id="CM001487">
    <property type="protein sequence ID" value="EIM56669.1"/>
    <property type="molecule type" value="Genomic_DNA"/>
</dbReference>
<feature type="domain" description="Tc1-like transposase DDE" evidence="1">
    <location>
        <begin position="92"/>
        <end position="217"/>
    </location>
</feature>
<dbReference type="GO" id="GO:0003676">
    <property type="term" value="F:nucleic acid binding"/>
    <property type="evidence" value="ECO:0007669"/>
    <property type="project" value="InterPro"/>
</dbReference>
<sequence>MKTITKPMVQKILKRSDIKPFKIKYYCEKRDPDFEAKKHDVLLVYKQVSMQFDEDGNIIIPESGIMVHTVSCDEKPGIQAIATTGDDLRPTAQNGCVMRDAEYKRLGTLSLLAGIDLLTGEAIPYVSETHKSSDFIELLKKLDARYPEGDVIRIVCDNHSAHKSKATRNYLATRPEGRFVFVFTPKHGSWLNMIESFFSKMTKQMLRGIRVKSKEELEQRIYLYFEEVNREPVVYHWTYKMDEISVVEAESAGVKSNDSLSVS</sequence>
<dbReference type="Gene3D" id="3.30.420.10">
    <property type="entry name" value="Ribonuclease H-like superfamily/Ribonuclease H"/>
    <property type="match status" value="1"/>
</dbReference>
<organism evidence="2 3">
    <name type="scientific">Eubacterium cellulosolvens (strain ATCC 43171 / JCM 9499 / 6)</name>
    <name type="common">Cillobacterium cellulosolvens</name>
    <dbReference type="NCBI Taxonomy" id="633697"/>
    <lineage>
        <taxon>Bacteria</taxon>
        <taxon>Bacillati</taxon>
        <taxon>Bacillota</taxon>
        <taxon>Clostridia</taxon>
        <taxon>Eubacteriales</taxon>
        <taxon>Eubacteriaceae</taxon>
        <taxon>Eubacterium</taxon>
    </lineage>
</organism>
<dbReference type="InterPro" id="IPR036397">
    <property type="entry name" value="RNaseH_sf"/>
</dbReference>
<dbReference type="InterPro" id="IPR012337">
    <property type="entry name" value="RNaseH-like_sf"/>
</dbReference>
<protein>
    <submittedName>
        <fullName evidence="2">Transposase</fullName>
    </submittedName>
</protein>
<keyword evidence="3" id="KW-1185">Reference proteome</keyword>
<evidence type="ECO:0000313" key="2">
    <source>
        <dbReference type="EMBL" id="EIM56669.1"/>
    </source>
</evidence>
<proteinExistence type="predicted"/>
<gene>
    <name evidence="2" type="ORF">EubceDRAFT1_0835</name>
</gene>
<dbReference type="Proteomes" id="UP000005753">
    <property type="component" value="Chromosome"/>
</dbReference>